<proteinExistence type="predicted"/>
<evidence type="ECO:0000313" key="2">
    <source>
        <dbReference type="EMBL" id="KAG0646983.1"/>
    </source>
</evidence>
<dbReference type="PANTHER" id="PTHR24148">
    <property type="entry name" value="ANKYRIN REPEAT DOMAIN-CONTAINING PROTEIN 39 HOMOLOG-RELATED"/>
    <property type="match status" value="1"/>
</dbReference>
<dbReference type="Pfam" id="PF06985">
    <property type="entry name" value="HET"/>
    <property type="match status" value="1"/>
</dbReference>
<name>A0A9P6VFR1_9HELO</name>
<gene>
    <name evidence="2" type="ORF">D0Z07_6448</name>
</gene>
<dbReference type="InterPro" id="IPR010730">
    <property type="entry name" value="HET"/>
</dbReference>
<evidence type="ECO:0000259" key="1">
    <source>
        <dbReference type="Pfam" id="PF06985"/>
    </source>
</evidence>
<dbReference type="InterPro" id="IPR052895">
    <property type="entry name" value="HetReg/Transcr_Mod"/>
</dbReference>
<dbReference type="Proteomes" id="UP000785200">
    <property type="component" value="Unassembled WGS sequence"/>
</dbReference>
<feature type="domain" description="Heterokaryon incompatibility" evidence="1">
    <location>
        <begin position="47"/>
        <end position="217"/>
    </location>
</feature>
<comment type="caution">
    <text evidence="2">The sequence shown here is derived from an EMBL/GenBank/DDBJ whole genome shotgun (WGS) entry which is preliminary data.</text>
</comment>
<dbReference type="EMBL" id="VNKQ01000014">
    <property type="protein sequence ID" value="KAG0646983.1"/>
    <property type="molecule type" value="Genomic_DNA"/>
</dbReference>
<accession>A0A9P6VFR1</accession>
<dbReference type="PANTHER" id="PTHR24148:SF64">
    <property type="entry name" value="HETEROKARYON INCOMPATIBILITY DOMAIN-CONTAINING PROTEIN"/>
    <property type="match status" value="1"/>
</dbReference>
<dbReference type="AlphaFoldDB" id="A0A9P6VFR1"/>
<protein>
    <submittedName>
        <fullName evidence="2">Heterokaryon incompatibility protein</fullName>
    </submittedName>
</protein>
<keyword evidence="3" id="KW-1185">Reference proteome</keyword>
<dbReference type="OrthoDB" id="4850726at2759"/>
<organism evidence="2 3">
    <name type="scientific">Hyphodiscus hymeniophilus</name>
    <dbReference type="NCBI Taxonomy" id="353542"/>
    <lineage>
        <taxon>Eukaryota</taxon>
        <taxon>Fungi</taxon>
        <taxon>Dikarya</taxon>
        <taxon>Ascomycota</taxon>
        <taxon>Pezizomycotina</taxon>
        <taxon>Leotiomycetes</taxon>
        <taxon>Helotiales</taxon>
        <taxon>Hyphodiscaceae</taxon>
        <taxon>Hyphodiscus</taxon>
    </lineage>
</organism>
<sequence length="666" mass="75408">MDKYQYKPLPPGYAEIRLVRLQPAPARSNSPIEIEIFHVELSSQPVYKALSYAWGSDERTDAVNVLVPRRKSRISSGHRRFLELRIASNLAIALRHLRHTRKSRTLWIDAISINQDDLDERGTEVLEMGSIYRNAQEVIVWLGPERQDSALALQTLTAIGVETTFDEEKHLVSCKSDSWPDILNNDTEALALHARNWFAIKELLTREWFSRLWVFQEISLAQKATLFVGECSLDWETAILGLYWVWMMGAKLDQLIESLDIRSLFSNKISPFMAGGCKQKVQHILDILKFTRGYHCRDPRDRLYAIRSLVAPWHSKIIVPDYSQTVEEVYTSFAKKWLSELGGAQFLGTFEHSSHLNLPSWVPDWSRGNLASANYSDLVVQASGISGAFATLSDGDSLGVQGVLVTSLTDVTSPAGTLTTESEIRQLCRSWWQLVLEGEPAENWLSTGHDSFIETITLGFVGEMQPSKIQTLPTFDEFKVFLSGGSDNHTVFYIRQAIQGQSLFQTANGNFGIGSPFARTGDRIAVILGCNFALILRQEMSSGRDCFRIVGPCYISGIMNSETLLGPLPSGWNARFEIVQDLQLMMFMNGDIRTQQDPRMPLPPDWRYMYGGYEGALQETEADTLEDMMLQWFENTKTGEWTKWDPRLTPGRLRERGVAVEEIILI</sequence>
<reference evidence="2" key="1">
    <citation type="submission" date="2019-07" db="EMBL/GenBank/DDBJ databases">
        <title>Hyphodiscus hymeniophilus genome sequencing and assembly.</title>
        <authorList>
            <person name="Kramer G."/>
            <person name="Nodwell J."/>
        </authorList>
    </citation>
    <scope>NUCLEOTIDE SEQUENCE</scope>
    <source>
        <strain evidence="2">ATCC 34498</strain>
    </source>
</reference>
<evidence type="ECO:0000313" key="3">
    <source>
        <dbReference type="Proteomes" id="UP000785200"/>
    </source>
</evidence>